<dbReference type="Proteomes" id="UP000792457">
    <property type="component" value="Unassembled WGS sequence"/>
</dbReference>
<evidence type="ECO:0000256" key="2">
    <source>
        <dbReference type="ARBA" id="ARBA00004141"/>
    </source>
</evidence>
<dbReference type="SMART" id="SM00679">
    <property type="entry name" value="CTNS"/>
    <property type="match status" value="1"/>
</dbReference>
<dbReference type="InterPro" id="IPR036236">
    <property type="entry name" value="Znf_C2H2_sf"/>
</dbReference>
<dbReference type="InterPro" id="IPR000690">
    <property type="entry name" value="Matrin/U1-C_Znf_C2H2"/>
</dbReference>
<reference evidence="13" key="1">
    <citation type="submission" date="2013-04" db="EMBL/GenBank/DDBJ databases">
        <authorList>
            <person name="Qu J."/>
            <person name="Murali S.C."/>
            <person name="Bandaranaike D."/>
            <person name="Bellair M."/>
            <person name="Blankenburg K."/>
            <person name="Chao H."/>
            <person name="Dinh H."/>
            <person name="Doddapaneni H."/>
            <person name="Downs B."/>
            <person name="Dugan-Rocha S."/>
            <person name="Elkadiri S."/>
            <person name="Gnanaolivu R.D."/>
            <person name="Hernandez B."/>
            <person name="Javaid M."/>
            <person name="Jayaseelan J.C."/>
            <person name="Lee S."/>
            <person name="Li M."/>
            <person name="Ming W."/>
            <person name="Munidasa M."/>
            <person name="Muniz J."/>
            <person name="Nguyen L."/>
            <person name="Ongeri F."/>
            <person name="Osuji N."/>
            <person name="Pu L.-L."/>
            <person name="Puazo M."/>
            <person name="Qu C."/>
            <person name="Quiroz J."/>
            <person name="Raj R."/>
            <person name="Weissenberger G."/>
            <person name="Xin Y."/>
            <person name="Zou X."/>
            <person name="Han Y."/>
            <person name="Richards S."/>
            <person name="Worley K."/>
            <person name="Muzny D."/>
            <person name="Gibbs R."/>
        </authorList>
    </citation>
    <scope>NUCLEOTIDE SEQUENCE</scope>
    <source>
        <strain evidence="13">Sampled in the wild</strain>
    </source>
</reference>
<dbReference type="Pfam" id="PF12874">
    <property type="entry name" value="zf-met"/>
    <property type="match status" value="1"/>
</dbReference>
<feature type="transmembrane region" description="Helical" evidence="11">
    <location>
        <begin position="156"/>
        <end position="177"/>
    </location>
</feature>
<dbReference type="PANTHER" id="PTHR23205:SF0">
    <property type="entry name" value="SPLICING FACTOR 3A SUBUNIT 2"/>
    <property type="match status" value="1"/>
</dbReference>
<proteinExistence type="predicted"/>
<dbReference type="OrthoDB" id="271506at2759"/>
<protein>
    <recommendedName>
        <fullName evidence="12">Matrin-type domain-containing protein</fullName>
    </recommendedName>
</protein>
<dbReference type="GO" id="GO:0005686">
    <property type="term" value="C:U2 snRNP"/>
    <property type="evidence" value="ECO:0007669"/>
    <property type="project" value="TreeGrafter"/>
</dbReference>
<feature type="transmembrane region" description="Helical" evidence="11">
    <location>
        <begin position="405"/>
        <end position="426"/>
    </location>
</feature>
<keyword evidence="5" id="KW-0863">Zinc-finger</keyword>
<dbReference type="GO" id="GO:0071004">
    <property type="term" value="C:U2-type prespliceosome"/>
    <property type="evidence" value="ECO:0007669"/>
    <property type="project" value="TreeGrafter"/>
</dbReference>
<evidence type="ECO:0000259" key="12">
    <source>
        <dbReference type="PROSITE" id="PS50171"/>
    </source>
</evidence>
<dbReference type="SUPFAM" id="SSF57667">
    <property type="entry name" value="beta-beta-alpha zinc fingers"/>
    <property type="match status" value="1"/>
</dbReference>
<feature type="region of interest" description="Disordered" evidence="10">
    <location>
        <begin position="346"/>
        <end position="365"/>
    </location>
</feature>
<dbReference type="InterPro" id="IPR052092">
    <property type="entry name" value="SF3A2"/>
</dbReference>
<dbReference type="GO" id="GO:0000245">
    <property type="term" value="P:spliceosomal complex assembly"/>
    <property type="evidence" value="ECO:0007669"/>
    <property type="project" value="TreeGrafter"/>
</dbReference>
<evidence type="ECO:0000313" key="14">
    <source>
        <dbReference type="Proteomes" id="UP000792457"/>
    </source>
</evidence>
<dbReference type="GO" id="GO:0008270">
    <property type="term" value="F:zinc ion binding"/>
    <property type="evidence" value="ECO:0007669"/>
    <property type="project" value="UniProtKB-KW"/>
</dbReference>
<accession>A0A8K0P3G6</accession>
<reference evidence="13" key="2">
    <citation type="submission" date="2017-10" db="EMBL/GenBank/DDBJ databases">
        <title>Ladona fulva Genome sequencing and assembly.</title>
        <authorList>
            <person name="Murali S."/>
            <person name="Richards S."/>
            <person name="Bandaranaike D."/>
            <person name="Bellair M."/>
            <person name="Blankenburg K."/>
            <person name="Chao H."/>
            <person name="Dinh H."/>
            <person name="Doddapaneni H."/>
            <person name="Dugan-Rocha S."/>
            <person name="Elkadiri S."/>
            <person name="Gnanaolivu R."/>
            <person name="Hernandez B."/>
            <person name="Skinner E."/>
            <person name="Javaid M."/>
            <person name="Lee S."/>
            <person name="Li M."/>
            <person name="Ming W."/>
            <person name="Munidasa M."/>
            <person name="Muniz J."/>
            <person name="Nguyen L."/>
            <person name="Hughes D."/>
            <person name="Osuji N."/>
            <person name="Pu L.-L."/>
            <person name="Puazo M."/>
            <person name="Qu C."/>
            <person name="Quiroz J."/>
            <person name="Raj R."/>
            <person name="Weissenberger G."/>
            <person name="Xin Y."/>
            <person name="Zou X."/>
            <person name="Han Y."/>
            <person name="Worley K."/>
            <person name="Muzny D."/>
            <person name="Gibbs R."/>
        </authorList>
    </citation>
    <scope>NUCLEOTIDE SEQUENCE</scope>
    <source>
        <strain evidence="13">Sampled in the wild</strain>
    </source>
</reference>
<keyword evidence="4" id="KW-0479">Metal-binding</keyword>
<dbReference type="Pfam" id="PF04193">
    <property type="entry name" value="PQ-loop"/>
    <property type="match status" value="1"/>
</dbReference>
<dbReference type="SMART" id="SM00451">
    <property type="entry name" value="ZnF_U1"/>
    <property type="match status" value="1"/>
</dbReference>
<dbReference type="GO" id="GO:0003676">
    <property type="term" value="F:nucleic acid binding"/>
    <property type="evidence" value="ECO:0007669"/>
    <property type="project" value="InterPro"/>
</dbReference>
<dbReference type="Gene3D" id="3.30.160.60">
    <property type="entry name" value="Classic Zinc Finger"/>
    <property type="match status" value="1"/>
</dbReference>
<evidence type="ECO:0000256" key="9">
    <source>
        <dbReference type="ARBA" id="ARBA00023242"/>
    </source>
</evidence>
<feature type="domain" description="Matrin-type" evidence="12">
    <location>
        <begin position="314"/>
        <end position="344"/>
    </location>
</feature>
<evidence type="ECO:0000313" key="13">
    <source>
        <dbReference type="EMBL" id="KAG8231712.1"/>
    </source>
</evidence>
<keyword evidence="7 11" id="KW-1133">Transmembrane helix</keyword>
<feature type="transmembrane region" description="Helical" evidence="11">
    <location>
        <begin position="91"/>
        <end position="113"/>
    </location>
</feature>
<name>A0A8K0P3G6_LADFU</name>
<evidence type="ECO:0000256" key="11">
    <source>
        <dbReference type="SAM" id="Phobius"/>
    </source>
</evidence>
<evidence type="ECO:0000256" key="4">
    <source>
        <dbReference type="ARBA" id="ARBA00022723"/>
    </source>
</evidence>
<gene>
    <name evidence="13" type="ORF">J437_LFUL018956</name>
</gene>
<evidence type="ECO:0000256" key="10">
    <source>
        <dbReference type="SAM" id="MobiDB-lite"/>
    </source>
</evidence>
<evidence type="ECO:0000256" key="6">
    <source>
        <dbReference type="ARBA" id="ARBA00022833"/>
    </source>
</evidence>
<feature type="transmembrane region" description="Helical" evidence="11">
    <location>
        <begin position="182"/>
        <end position="206"/>
    </location>
</feature>
<keyword evidence="14" id="KW-1185">Reference proteome</keyword>
<evidence type="ECO:0000256" key="5">
    <source>
        <dbReference type="ARBA" id="ARBA00022771"/>
    </source>
</evidence>
<evidence type="ECO:0000256" key="1">
    <source>
        <dbReference type="ARBA" id="ARBA00004123"/>
    </source>
</evidence>
<dbReference type="PANTHER" id="PTHR23205">
    <property type="entry name" value="SPLICING FACTOR 3A SUBUNIT 2"/>
    <property type="match status" value="1"/>
</dbReference>
<keyword evidence="3 11" id="KW-0812">Transmembrane</keyword>
<feature type="region of interest" description="Disordered" evidence="10">
    <location>
        <begin position="263"/>
        <end position="283"/>
    </location>
</feature>
<dbReference type="EMBL" id="KZ308569">
    <property type="protein sequence ID" value="KAG8231712.1"/>
    <property type="molecule type" value="Genomic_DNA"/>
</dbReference>
<dbReference type="AlphaFoldDB" id="A0A8K0P3G6"/>
<dbReference type="GO" id="GO:0016020">
    <property type="term" value="C:membrane"/>
    <property type="evidence" value="ECO:0007669"/>
    <property type="project" value="UniProtKB-SubCell"/>
</dbReference>
<dbReference type="InterPro" id="IPR006603">
    <property type="entry name" value="PQ-loop_rpt"/>
</dbReference>
<comment type="subcellular location">
    <subcellularLocation>
        <location evidence="2">Membrane</location>
        <topology evidence="2">Multi-pass membrane protein</topology>
    </subcellularLocation>
    <subcellularLocation>
        <location evidence="1">Nucleus</location>
    </subcellularLocation>
</comment>
<dbReference type="InterPro" id="IPR003604">
    <property type="entry name" value="Matrin/U1-like-C_Znf_C2H2"/>
</dbReference>
<dbReference type="PROSITE" id="PS50171">
    <property type="entry name" value="ZF_MATRIN"/>
    <property type="match status" value="1"/>
</dbReference>
<sequence length="436" mass="48827">MITKFPFADPFTSHPNTFAQCGVFIFPVWTCRFSAGFKRKPDTNRSRSARIPCFAPVQFSGQHLEQISQLFCFCFADQEEDILILKKMGDYYGVAHLIADILSVLTITLCLVLKVPQILNLIKVKSAKGLSMNGLMLELSSYSVMASYNYCNGYALLSYMEYPIIIFQEIILIYLVLKYMDLLNAVSAGLFGLYLAVFGGFLFGIIPPQILTFLVPLCTPVSASSKVVQLLAILRAKDSTSISITTWCLSAFTNLNHTKNMDFQNRPGGKTGGGGVASWSETNRDRRERLRQLALETIDLNKDPYFMKNHLGSYECKLCLTLHNNEGSYLAHTQGKKHQANLARRAAKEAKESPAQPAPEKPRVEPKKFVKIGRPGYRVTKQRDQETGQQTRVYTIFMDSADLNLLGNFGISVLLSSSIVAAALYYRNPQEKEKAQ</sequence>
<evidence type="ECO:0000256" key="8">
    <source>
        <dbReference type="ARBA" id="ARBA00023136"/>
    </source>
</evidence>
<dbReference type="FunFam" id="3.30.160.60:FF:001216">
    <property type="entry name" value="Splicing factor 3A subunit 2"/>
    <property type="match status" value="1"/>
</dbReference>
<dbReference type="GO" id="GO:0071013">
    <property type="term" value="C:catalytic step 2 spliceosome"/>
    <property type="evidence" value="ECO:0007669"/>
    <property type="project" value="TreeGrafter"/>
</dbReference>
<keyword evidence="8 11" id="KW-0472">Membrane</keyword>
<evidence type="ECO:0000256" key="7">
    <source>
        <dbReference type="ARBA" id="ARBA00022989"/>
    </source>
</evidence>
<comment type="caution">
    <text evidence="13">The sequence shown here is derived from an EMBL/GenBank/DDBJ whole genome shotgun (WGS) entry which is preliminary data.</text>
</comment>
<evidence type="ECO:0000256" key="3">
    <source>
        <dbReference type="ARBA" id="ARBA00022692"/>
    </source>
</evidence>
<dbReference type="InterPro" id="IPR013087">
    <property type="entry name" value="Znf_C2H2_type"/>
</dbReference>
<organism evidence="13 14">
    <name type="scientific">Ladona fulva</name>
    <name type="common">Scarce chaser dragonfly</name>
    <name type="synonym">Libellula fulva</name>
    <dbReference type="NCBI Taxonomy" id="123851"/>
    <lineage>
        <taxon>Eukaryota</taxon>
        <taxon>Metazoa</taxon>
        <taxon>Ecdysozoa</taxon>
        <taxon>Arthropoda</taxon>
        <taxon>Hexapoda</taxon>
        <taxon>Insecta</taxon>
        <taxon>Pterygota</taxon>
        <taxon>Palaeoptera</taxon>
        <taxon>Odonata</taxon>
        <taxon>Epiprocta</taxon>
        <taxon>Anisoptera</taxon>
        <taxon>Libelluloidea</taxon>
        <taxon>Libellulidae</taxon>
        <taxon>Ladona</taxon>
    </lineage>
</organism>
<keyword evidence="6" id="KW-0862">Zinc</keyword>
<keyword evidence="9" id="KW-0539">Nucleus</keyword>